<keyword evidence="2" id="KW-1185">Reference proteome</keyword>
<protein>
    <recommendedName>
        <fullName evidence="3">DUF1318 domain-containing protein</fullName>
    </recommendedName>
</protein>
<reference evidence="1 2" key="1">
    <citation type="submission" date="2009-06" db="EMBL/GenBank/DDBJ databases">
        <title>Complete sequence of Desulfovibrio salexigens DSM 2638.</title>
        <authorList>
            <consortium name="US DOE Joint Genome Institute"/>
            <person name="Lucas S."/>
            <person name="Copeland A."/>
            <person name="Lapidus A."/>
            <person name="Glavina del Rio T."/>
            <person name="Tice H."/>
            <person name="Bruce D."/>
            <person name="Goodwin L."/>
            <person name="Pitluck S."/>
            <person name="Munk A.C."/>
            <person name="Brettin T."/>
            <person name="Detter J.C."/>
            <person name="Han C."/>
            <person name="Tapia R."/>
            <person name="Larimer F."/>
            <person name="Land M."/>
            <person name="Hauser L."/>
            <person name="Kyrpides N."/>
            <person name="Anderson I."/>
            <person name="Wall J.D."/>
            <person name="Arkin A.P."/>
            <person name="Dehal P."/>
            <person name="Chivian D."/>
            <person name="Giles B."/>
            <person name="Hazen T.C."/>
        </authorList>
    </citation>
    <scope>NUCLEOTIDE SEQUENCE [LARGE SCALE GENOMIC DNA]</scope>
    <source>
        <strain evidence="2">ATCC 14822 / DSM 2638 / NCIMB 8403 / VKM B-1763</strain>
    </source>
</reference>
<dbReference type="HOGENOM" id="CLU_1377509_0_0_7"/>
<dbReference type="STRING" id="526222.Desal_3129"/>
<dbReference type="PROSITE" id="PS51257">
    <property type="entry name" value="PROKAR_LIPOPROTEIN"/>
    <property type="match status" value="1"/>
</dbReference>
<organism evidence="1 2">
    <name type="scientific">Maridesulfovibrio salexigens (strain ATCC 14822 / DSM 2638 / NCIMB 8403 / VKM B-1763)</name>
    <name type="common">Desulfovibrio salexigens</name>
    <dbReference type="NCBI Taxonomy" id="526222"/>
    <lineage>
        <taxon>Bacteria</taxon>
        <taxon>Pseudomonadati</taxon>
        <taxon>Thermodesulfobacteriota</taxon>
        <taxon>Desulfovibrionia</taxon>
        <taxon>Desulfovibrionales</taxon>
        <taxon>Desulfovibrionaceae</taxon>
        <taxon>Maridesulfovibrio</taxon>
    </lineage>
</organism>
<name>C6C1K5_MARSD</name>
<dbReference type="Proteomes" id="UP000002601">
    <property type="component" value="Chromosome"/>
</dbReference>
<evidence type="ECO:0000313" key="1">
    <source>
        <dbReference type="EMBL" id="ACS81180.1"/>
    </source>
</evidence>
<dbReference type="KEGG" id="dsa:Desal_3129"/>
<evidence type="ECO:0000313" key="2">
    <source>
        <dbReference type="Proteomes" id="UP000002601"/>
    </source>
</evidence>
<dbReference type="RefSeq" id="WP_015852996.1">
    <property type="nucleotide sequence ID" value="NC_012881.1"/>
</dbReference>
<dbReference type="OrthoDB" id="8526313at2"/>
<proteinExistence type="predicted"/>
<accession>C6C1K5</accession>
<dbReference type="EMBL" id="CP001649">
    <property type="protein sequence ID" value="ACS81180.1"/>
    <property type="molecule type" value="Genomic_DNA"/>
</dbReference>
<dbReference type="AlphaFoldDB" id="C6C1K5"/>
<dbReference type="eggNOG" id="COG3784">
    <property type="taxonomic scope" value="Bacteria"/>
</dbReference>
<sequence length="195" mass="21604">MLKKTAQVLTFISLLSFVACVTVNIYFPAAKVERAAEDIVEDVYGTNPKQDNKDDQSALESFLALLTPQAAHAQVSKAEIDKKSNAAIRGLKQSIAADHKKLVPYYNSGNIGITKDGYLKIISKDGLNIKQTADLRRIVSQDNDTRDQLYSEVAASMNIPGSELAKVKAIFAQEWQERAPSGWFIQNANGKWMRK</sequence>
<evidence type="ECO:0008006" key="3">
    <source>
        <dbReference type="Google" id="ProtNLM"/>
    </source>
</evidence>
<gene>
    <name evidence="1" type="ordered locus">Desal_3129</name>
</gene>
<dbReference type="InterPro" id="IPR008309">
    <property type="entry name" value="YdbL"/>
</dbReference>
<dbReference type="Pfam" id="PF07027">
    <property type="entry name" value="DUF1318"/>
    <property type="match status" value="1"/>
</dbReference>